<dbReference type="OrthoDB" id="6283515at2759"/>
<dbReference type="EMBL" id="AMQN01011103">
    <property type="status" value="NOT_ANNOTATED_CDS"/>
    <property type="molecule type" value="Genomic_DNA"/>
</dbReference>
<dbReference type="Pfam" id="PF25469">
    <property type="entry name" value="WHD_NWD1"/>
    <property type="match status" value="1"/>
</dbReference>
<organism evidence="4 5">
    <name type="scientific">Capitella teleta</name>
    <name type="common">Polychaete worm</name>
    <dbReference type="NCBI Taxonomy" id="283909"/>
    <lineage>
        <taxon>Eukaryota</taxon>
        <taxon>Metazoa</taxon>
        <taxon>Spiralia</taxon>
        <taxon>Lophotrochozoa</taxon>
        <taxon>Annelida</taxon>
        <taxon>Polychaeta</taxon>
        <taxon>Sedentaria</taxon>
        <taxon>Scolecida</taxon>
        <taxon>Capitellidae</taxon>
        <taxon>Capitella</taxon>
    </lineage>
</organism>
<feature type="domain" description="NWD1/2-like winged helix-turn-helix" evidence="3">
    <location>
        <begin position="83"/>
        <end position="200"/>
    </location>
</feature>
<dbReference type="PANTHER" id="PTHR19871">
    <property type="entry name" value="BETA TRANSDUCIN-RELATED PROTEIN"/>
    <property type="match status" value="1"/>
</dbReference>
<reference evidence="5" key="1">
    <citation type="submission" date="2012-12" db="EMBL/GenBank/DDBJ databases">
        <authorList>
            <person name="Hellsten U."/>
            <person name="Grimwood J."/>
            <person name="Chapman J.A."/>
            <person name="Shapiro H."/>
            <person name="Aerts A."/>
            <person name="Otillar R.P."/>
            <person name="Terry A.Y."/>
            <person name="Boore J.L."/>
            <person name="Simakov O."/>
            <person name="Marletaz F."/>
            <person name="Cho S.-J."/>
            <person name="Edsinger-Gonzales E."/>
            <person name="Havlak P."/>
            <person name="Kuo D.-H."/>
            <person name="Larsson T."/>
            <person name="Lv J."/>
            <person name="Arendt D."/>
            <person name="Savage R."/>
            <person name="Osoegawa K."/>
            <person name="de Jong P."/>
            <person name="Lindberg D.R."/>
            <person name="Seaver E.C."/>
            <person name="Weisblat D.A."/>
            <person name="Putnam N.H."/>
            <person name="Grigoriev I.V."/>
            <person name="Rokhsar D.S."/>
        </authorList>
    </citation>
    <scope>NUCLEOTIDE SEQUENCE</scope>
    <source>
        <strain evidence="5">I ESC-2004</strain>
    </source>
</reference>
<proteinExistence type="predicted"/>
<dbReference type="STRING" id="283909.R7TSX4"/>
<evidence type="ECO:0000313" key="5">
    <source>
        <dbReference type="Proteomes" id="UP000014760"/>
    </source>
</evidence>
<evidence type="ECO:0000259" key="3">
    <source>
        <dbReference type="Pfam" id="PF25469"/>
    </source>
</evidence>
<reference evidence="4" key="3">
    <citation type="submission" date="2015-06" db="UniProtKB">
        <authorList>
            <consortium name="EnsemblMetazoa"/>
        </authorList>
    </citation>
    <scope>IDENTIFICATION</scope>
</reference>
<name>X2B216_CAPTE</name>
<dbReference type="EMBL" id="AMQN01011105">
    <property type="status" value="NOT_ANNOTATED_CDS"/>
    <property type="molecule type" value="Genomic_DNA"/>
</dbReference>
<dbReference type="EMBL" id="AMQN01011104">
    <property type="status" value="NOT_ANNOTATED_CDS"/>
    <property type="molecule type" value="Genomic_DNA"/>
</dbReference>
<keyword evidence="5" id="KW-1185">Reference proteome</keyword>
<evidence type="ECO:0000256" key="1">
    <source>
        <dbReference type="ARBA" id="ARBA00022574"/>
    </source>
</evidence>
<protein>
    <recommendedName>
        <fullName evidence="3">NWD1/2-like winged helix-turn-helix domain-containing protein</fullName>
    </recommendedName>
</protein>
<sequence length="228" mass="26074">MRNHLISKDAFFELEALDDGDIQHIVDDLLSQQKRSLTGPQNTALCNTIRQQPVPLFVNLLLEEALQWSSSKNIQCGSDLPDSIESLVNSRLKMVEDIYGETVTSRMLRYLCSAHHGLSEMELLDLLSCNNDVIQEVLTPLELQAGLIRFPASIWLHVRKLLGSILEEVRVDQKSLICWSHRVFALVASQRYRIKTEEIKQSHRDIAELFLETWVGNKPMVVPEKDIQ</sequence>
<dbReference type="HOGENOM" id="CLU_104033_0_0_1"/>
<reference evidence="5" key="2">
    <citation type="journal article" date="2013" name="Nature">
        <title>Insights into bilaterian evolution from three spiralian genomes.</title>
        <authorList>
            <person name="Simakov O."/>
            <person name="Marletaz F."/>
            <person name="Cho S.J."/>
            <person name="Edsinger-Gonzales E."/>
            <person name="Havlak P."/>
            <person name="Hellsten U."/>
            <person name="Kuo D.H."/>
            <person name="Larsson T."/>
            <person name="Lv J."/>
            <person name="Arendt D."/>
            <person name="Savage R."/>
            <person name="Osoegawa K."/>
            <person name="de Jong P."/>
            <person name="Grimwood J."/>
            <person name="Chapman J.A."/>
            <person name="Shapiro H."/>
            <person name="Aerts A."/>
            <person name="Otillar R.P."/>
            <person name="Terry A.Y."/>
            <person name="Boore J.L."/>
            <person name="Grigoriev I.V."/>
            <person name="Lindberg D.R."/>
            <person name="Seaver E.C."/>
            <person name="Weisblat D.A."/>
            <person name="Putnam N.H."/>
            <person name="Rokhsar D.S."/>
        </authorList>
    </citation>
    <scope>NUCLEOTIDE SEQUENCE</scope>
    <source>
        <strain evidence="5">I ESC-2004</strain>
    </source>
</reference>
<evidence type="ECO:0000313" key="4">
    <source>
        <dbReference type="EnsemblMetazoa" id="CapteP26022"/>
    </source>
</evidence>
<dbReference type="InterPro" id="IPR057588">
    <property type="entry name" value="NWD1/2-like_WH"/>
</dbReference>
<dbReference type="Proteomes" id="UP000014760">
    <property type="component" value="Unassembled WGS sequence"/>
</dbReference>
<dbReference type="EnsemblMetazoa" id="CapteT26022">
    <property type="protein sequence ID" value="CapteP26022"/>
    <property type="gene ID" value="CapteG26022"/>
</dbReference>
<dbReference type="InterPro" id="IPR052752">
    <property type="entry name" value="NACHT-WD_repeat"/>
</dbReference>
<evidence type="ECO:0000256" key="2">
    <source>
        <dbReference type="ARBA" id="ARBA00022737"/>
    </source>
</evidence>
<accession>X2B216</accession>
<dbReference type="PANTHER" id="PTHR19871:SF41">
    <property type="entry name" value="NACHT DOMAIN- AND WD REPEAT-CONTAINING PROTEIN 1-LIKE"/>
    <property type="match status" value="1"/>
</dbReference>
<keyword evidence="2" id="KW-0677">Repeat</keyword>
<keyword evidence="1" id="KW-0853">WD repeat</keyword>